<reference evidence="2 3" key="1">
    <citation type="submission" date="2023-08" db="EMBL/GenBank/DDBJ databases">
        <title>Complete Genome Sequence of Pseudomonas entomophila TVIN A01.</title>
        <authorList>
            <person name="Shelke T."/>
            <person name="Mahar N.S."/>
            <person name="Gupta I."/>
            <person name="Gupta V."/>
        </authorList>
    </citation>
    <scope>NUCLEOTIDE SEQUENCE [LARGE SCALE GENOMIC DNA]</scope>
    <source>
        <strain evidence="2 3">TVIN-A01</strain>
    </source>
</reference>
<name>A0ABY9QWJ4_9PSED</name>
<dbReference type="Pfam" id="PF14559">
    <property type="entry name" value="TPR_19"/>
    <property type="match status" value="1"/>
</dbReference>
<dbReference type="GeneID" id="32808462"/>
<dbReference type="RefSeq" id="WP_011534577.1">
    <property type="nucleotide sequence ID" value="NZ_CP132921.1"/>
</dbReference>
<dbReference type="Gene3D" id="1.25.40.10">
    <property type="entry name" value="Tetratricopeptide repeat domain"/>
    <property type="match status" value="1"/>
</dbReference>
<accession>A0ABY9QWJ4</accession>
<protein>
    <recommendedName>
        <fullName evidence="4">Tetratricopeptide repeat protein</fullName>
    </recommendedName>
</protein>
<feature type="chain" id="PRO_5045230171" description="Tetratricopeptide repeat protein" evidence="1">
    <location>
        <begin position="30"/>
        <end position="625"/>
    </location>
</feature>
<sequence length="625" mass="67987">MQFPGMRRGGVHLLLSAAVCALLPGLAQAAEPPAVCPSGDFAVFLRAYAHDPAVQRAFVAPEIELLRLAPSSAGIVPVTDKARGVGLDYPLFGSQGLDSDQVQVWIDGQSAHVIDKRQGLNAIKVYRFHKQGCWTLDAVEDWSVAPQDLDLKQRMGNSPEEKRCAARGEVFTRLGALEQYLPTRELFEAGIENYVCAAASGDPVASSEAASLSLSQMAPYLGHARTEAMFMAAAKGDPEEWIGLAYFYCDGSSLIASERPCQAPDKARAALTKAAQVAGKPGADALAEWLAKHGSQQDSTTLPMRLTGKRDDERLVIADAGNQVKTLTAYYANSDYVEEALDAFKALPAIASTSNPGRFDGFDVAVAQPKRGALTVTGIEGKPHAVRLNMTLRGDVIVLSTREAGNDSFNYNLIFGYTPKREDIQLFGVLLNTHRYQCGQAFTSTYFVESALALHQRLKDFDGTRAFHDLKAAYPQLQAANEPWKVLPVDLEQSAAAALASYRKGDLAGLERQLGALGIVGGEANCDLQRYVVERFFHADRLGWSNDLAFLFAEAGHFEQARILLERVIAADPQRIVAHLNLADSYWGLGDQDKARQSYRRYRELMVADGKAARIPPRVAERAGA</sequence>
<evidence type="ECO:0000313" key="2">
    <source>
        <dbReference type="EMBL" id="WMW08046.1"/>
    </source>
</evidence>
<organism evidence="2 3">
    <name type="scientific">Pseudomonas entomophila</name>
    <dbReference type="NCBI Taxonomy" id="312306"/>
    <lineage>
        <taxon>Bacteria</taxon>
        <taxon>Pseudomonadati</taxon>
        <taxon>Pseudomonadota</taxon>
        <taxon>Gammaproteobacteria</taxon>
        <taxon>Pseudomonadales</taxon>
        <taxon>Pseudomonadaceae</taxon>
        <taxon>Pseudomonas</taxon>
    </lineage>
</organism>
<dbReference type="SUPFAM" id="SSF48452">
    <property type="entry name" value="TPR-like"/>
    <property type="match status" value="1"/>
</dbReference>
<dbReference type="InterPro" id="IPR011990">
    <property type="entry name" value="TPR-like_helical_dom_sf"/>
</dbReference>
<keyword evidence="3" id="KW-1185">Reference proteome</keyword>
<proteinExistence type="predicted"/>
<feature type="signal peptide" evidence="1">
    <location>
        <begin position="1"/>
        <end position="29"/>
    </location>
</feature>
<dbReference type="EMBL" id="CP132921">
    <property type="protein sequence ID" value="WMW08046.1"/>
    <property type="molecule type" value="Genomic_DNA"/>
</dbReference>
<keyword evidence="1" id="KW-0732">Signal</keyword>
<gene>
    <name evidence="2" type="ORF">RAH46_12105</name>
</gene>
<evidence type="ECO:0000313" key="3">
    <source>
        <dbReference type="Proteomes" id="UP001183127"/>
    </source>
</evidence>
<evidence type="ECO:0000256" key="1">
    <source>
        <dbReference type="SAM" id="SignalP"/>
    </source>
</evidence>
<dbReference type="Proteomes" id="UP001183127">
    <property type="component" value="Chromosome"/>
</dbReference>
<evidence type="ECO:0008006" key="4">
    <source>
        <dbReference type="Google" id="ProtNLM"/>
    </source>
</evidence>